<gene>
    <name evidence="1" type="ORF">SOPHRITA_178</name>
</gene>
<reference evidence="1" key="1">
    <citation type="submission" date="2021-10" db="EMBL/GenBank/DDBJ databases">
        <authorList>
            <person name="Lavering E.D."/>
            <person name="James R."/>
            <person name="Fairholm J.D."/>
            <person name="Ogilvie B.H."/>
            <person name="Thurgood T.L."/>
            <person name="Robison R.A."/>
            <person name="Grose J.H."/>
        </authorList>
    </citation>
    <scope>NUCLEOTIDE SEQUENCE</scope>
</reference>
<evidence type="ECO:0000313" key="2">
    <source>
        <dbReference type="Proteomes" id="UP000827460"/>
    </source>
</evidence>
<keyword evidence="2" id="KW-1185">Reference proteome</keyword>
<name>A0AAE9CE09_9CAUD</name>
<dbReference type="InterPro" id="IPR023214">
    <property type="entry name" value="HAD_sf"/>
</dbReference>
<sequence length="136" mass="15637">MYNLSTNITLGGNYMTLKYKHVAIDWDGTIVHDGAYPNAGKFKENAVHTMKRIIAEGGSIAIWTCRNGKEQEEKIIEKLTDVGLYDFTVNKPFDYFTNIYGGDNARKIFADVYIDDRSIHADEIDWYVIEDKLFQI</sequence>
<dbReference type="GO" id="GO:0016787">
    <property type="term" value="F:hydrolase activity"/>
    <property type="evidence" value="ECO:0007669"/>
    <property type="project" value="UniProtKB-KW"/>
</dbReference>
<protein>
    <submittedName>
        <fullName evidence="1">Hydrolase</fullName>
    </submittedName>
</protein>
<dbReference type="SUPFAM" id="SSF56784">
    <property type="entry name" value="HAD-like"/>
    <property type="match status" value="1"/>
</dbReference>
<evidence type="ECO:0000313" key="1">
    <source>
        <dbReference type="EMBL" id="UGO50769.1"/>
    </source>
</evidence>
<accession>A0AAE9CE09</accession>
<dbReference type="EMBL" id="OK499991">
    <property type="protein sequence ID" value="UGO50769.1"/>
    <property type="molecule type" value="Genomic_DNA"/>
</dbReference>
<keyword evidence="1" id="KW-0378">Hydrolase</keyword>
<dbReference type="InterPro" id="IPR036412">
    <property type="entry name" value="HAD-like_sf"/>
</dbReference>
<dbReference type="Gene3D" id="3.40.50.1000">
    <property type="entry name" value="HAD superfamily/HAD-like"/>
    <property type="match status" value="1"/>
</dbReference>
<dbReference type="Proteomes" id="UP000827460">
    <property type="component" value="Segment"/>
</dbReference>
<proteinExistence type="predicted"/>
<organism evidence="1 2">
    <name type="scientific">Bacillus phage vB_BanS_Sophrita</name>
    <dbReference type="NCBI Taxonomy" id="2894790"/>
    <lineage>
        <taxon>Viruses</taxon>
        <taxon>Duplodnaviria</taxon>
        <taxon>Heunggongvirae</taxon>
        <taxon>Uroviricota</taxon>
        <taxon>Caudoviricetes</taxon>
        <taxon>Joanripponvirinae</taxon>
        <taxon>Sophritavirus</taxon>
        <taxon>Sophritavirus sophrita</taxon>
    </lineage>
</organism>